<feature type="transmembrane region" description="Helical" evidence="6">
    <location>
        <begin position="399"/>
        <end position="426"/>
    </location>
</feature>
<feature type="transmembrane region" description="Helical" evidence="6">
    <location>
        <begin position="788"/>
        <end position="808"/>
    </location>
</feature>
<evidence type="ECO:0000256" key="6">
    <source>
        <dbReference type="SAM" id="Phobius"/>
    </source>
</evidence>
<dbReference type="PANTHER" id="PTHR30572:SF18">
    <property type="entry name" value="ABC-TYPE MACROLIDE FAMILY EXPORT SYSTEM PERMEASE COMPONENT 2"/>
    <property type="match status" value="1"/>
</dbReference>
<dbReference type="AlphaFoldDB" id="A0AAP2DGZ4"/>
<feature type="transmembrane region" description="Helical" evidence="6">
    <location>
        <begin position="21"/>
        <end position="41"/>
    </location>
</feature>
<protein>
    <submittedName>
        <fullName evidence="9">ABC transporter permease</fullName>
    </submittedName>
</protein>
<keyword evidence="3 6" id="KW-0812">Transmembrane</keyword>
<dbReference type="InterPro" id="IPR050250">
    <property type="entry name" value="Macrolide_Exporter_MacB"/>
</dbReference>
<reference evidence="9 10" key="1">
    <citation type="submission" date="2021-05" db="EMBL/GenBank/DDBJ databases">
        <title>A Polyphasic approach of four new species of the genus Ohtaekwangia: Ohtaekwangia histidinii sp. nov., Ohtaekwangia cretensis sp. nov., Ohtaekwangia indiensis sp. nov., Ohtaekwangia reichenbachii sp. nov. from diverse environment.</title>
        <authorList>
            <person name="Octaviana S."/>
        </authorList>
    </citation>
    <scope>NUCLEOTIDE SEQUENCE [LARGE SCALE GENOMIC DNA]</scope>
    <source>
        <strain evidence="9 10">PWU4</strain>
    </source>
</reference>
<dbReference type="Proteomes" id="UP001319200">
    <property type="component" value="Unassembled WGS sequence"/>
</dbReference>
<dbReference type="GO" id="GO:0022857">
    <property type="term" value="F:transmembrane transporter activity"/>
    <property type="evidence" value="ECO:0007669"/>
    <property type="project" value="TreeGrafter"/>
</dbReference>
<feature type="transmembrane region" description="Helical" evidence="6">
    <location>
        <begin position="356"/>
        <end position="379"/>
    </location>
</feature>
<accession>A0AAP2DGZ4</accession>
<evidence type="ECO:0000256" key="2">
    <source>
        <dbReference type="ARBA" id="ARBA00022475"/>
    </source>
</evidence>
<comment type="caution">
    <text evidence="9">The sequence shown here is derived from an EMBL/GenBank/DDBJ whole genome shotgun (WGS) entry which is preliminary data.</text>
</comment>
<proteinExistence type="predicted"/>
<evidence type="ECO:0000256" key="1">
    <source>
        <dbReference type="ARBA" id="ARBA00004651"/>
    </source>
</evidence>
<comment type="subcellular location">
    <subcellularLocation>
        <location evidence="1">Cell membrane</location>
        <topology evidence="1">Multi-pass membrane protein</topology>
    </subcellularLocation>
</comment>
<dbReference type="InterPro" id="IPR025857">
    <property type="entry name" value="MacB_PCD"/>
</dbReference>
<keyword evidence="10" id="KW-1185">Reference proteome</keyword>
<feature type="domain" description="MacB-like periplasmic core" evidence="8">
    <location>
        <begin position="20"/>
        <end position="246"/>
    </location>
</feature>
<name>A0AAP2DGZ4_9BACT</name>
<evidence type="ECO:0000256" key="5">
    <source>
        <dbReference type="ARBA" id="ARBA00023136"/>
    </source>
</evidence>
<keyword evidence="4 6" id="KW-1133">Transmembrane helix</keyword>
<evidence type="ECO:0000256" key="4">
    <source>
        <dbReference type="ARBA" id="ARBA00022989"/>
    </source>
</evidence>
<feature type="transmembrane region" description="Helical" evidence="6">
    <location>
        <begin position="305"/>
        <end position="327"/>
    </location>
</feature>
<feature type="transmembrane region" description="Helical" evidence="6">
    <location>
        <begin position="757"/>
        <end position="776"/>
    </location>
</feature>
<dbReference type="Pfam" id="PF12704">
    <property type="entry name" value="MacB_PCD"/>
    <property type="match status" value="1"/>
</dbReference>
<evidence type="ECO:0000313" key="10">
    <source>
        <dbReference type="Proteomes" id="UP001319200"/>
    </source>
</evidence>
<evidence type="ECO:0000256" key="3">
    <source>
        <dbReference type="ARBA" id="ARBA00022692"/>
    </source>
</evidence>
<dbReference type="RefSeq" id="WP_254161283.1">
    <property type="nucleotide sequence ID" value="NZ_JAHESF010000004.1"/>
</dbReference>
<evidence type="ECO:0000259" key="7">
    <source>
        <dbReference type="Pfam" id="PF02687"/>
    </source>
</evidence>
<dbReference type="GO" id="GO:0005886">
    <property type="term" value="C:plasma membrane"/>
    <property type="evidence" value="ECO:0007669"/>
    <property type="project" value="UniProtKB-SubCell"/>
</dbReference>
<dbReference type="EMBL" id="JAHESF010000004">
    <property type="protein sequence ID" value="MBT1696198.1"/>
    <property type="molecule type" value="Genomic_DNA"/>
</dbReference>
<dbReference type="PANTHER" id="PTHR30572">
    <property type="entry name" value="MEMBRANE COMPONENT OF TRANSPORTER-RELATED"/>
    <property type="match status" value="1"/>
</dbReference>
<keyword evidence="5 6" id="KW-0472">Membrane</keyword>
<feature type="domain" description="ABC3 transporter permease C-terminal" evidence="7">
    <location>
        <begin position="705"/>
        <end position="814"/>
    </location>
</feature>
<gene>
    <name evidence="9" type="ORF">KK083_04890</name>
</gene>
<evidence type="ECO:0000313" key="9">
    <source>
        <dbReference type="EMBL" id="MBT1696198.1"/>
    </source>
</evidence>
<feature type="transmembrane region" description="Helical" evidence="6">
    <location>
        <begin position="447"/>
        <end position="468"/>
    </location>
</feature>
<dbReference type="Pfam" id="PF02687">
    <property type="entry name" value="FtsX"/>
    <property type="match status" value="2"/>
</dbReference>
<evidence type="ECO:0000259" key="8">
    <source>
        <dbReference type="Pfam" id="PF12704"/>
    </source>
</evidence>
<dbReference type="InterPro" id="IPR003838">
    <property type="entry name" value="ABC3_permease_C"/>
</dbReference>
<sequence>MIKYYILLFVRNLRRQKLFSFINMLGLTVSIASTLMIYLYVRNEFSYDKFHTHAGQIYRVNQTFIWGDNRNNQFSRTGPGVAHALIEELPEVKFTTSIHTPGDFIISYSDPSQKVIAFEEDKVLAADTNFFRMFNFPLLKGDPASALRNANTLVMTRSTAQKYFADEEPVGKLVRLGGLNGNDQQTYEVTGVVEDAPDNSTIQFDVLLSNSSFPIERLHWSWIWTQLETFVLLDANANLNDVQNRLSLIPRKHAEETLQRVMNISFDEYIKSGKQWELFLQPLTSIHLPTETVISSFPDTGNIKVIYSLIGAAVFIILLSCINFMNLSTAQFTRRIKEASIRKILGLGKKELSIGYFLEALAFCMISLIAAIGITQLLLPGFNVLTGKRLTIELFGDPGLIAILAGLVMLMALVSGSYPAIFLSGFNPVEAVKGKLKIGREGKSFRNGLVIFQFSVSIVLIACTAIVFEQLNYVSEKDLGFDKENLVGLRHVEGVKNGEGLAKAVMAMKGVMSASWCTSMPPRIFGGDKFTAEGMNDETFSLNFTSADEQYIPTLDIKLKLGRNFSEDNPGDIQRVILNEMAIKKMGWKVDESVIGKKIKYPWDSANFEIIGVVADFNYWSLSAPIEPMAIFHIKNDMVAGRGDKQFVVLRMEAQSSKGWETTFADLQGLWKQHAGDTPFEYQFVDQSFADTFKTQQQFGKVLTVMATLAIMIAALGLLGMIIYALEQRTKEIGIRKVSGASVMDILMLISKGYTKLIIIAFVIGAPLSYWMMLQWLEDFAYRITPSFWVFLATGAGTLIVAVLITSYHSVKAALTNPVDVLKDE</sequence>
<keyword evidence="2" id="KW-1003">Cell membrane</keyword>
<feature type="transmembrane region" description="Helical" evidence="6">
    <location>
        <begin position="702"/>
        <end position="726"/>
    </location>
</feature>
<organism evidence="9 10">
    <name type="scientific">Chryseosolibacter histidini</name>
    <dbReference type="NCBI Taxonomy" id="2782349"/>
    <lineage>
        <taxon>Bacteria</taxon>
        <taxon>Pseudomonadati</taxon>
        <taxon>Bacteroidota</taxon>
        <taxon>Cytophagia</taxon>
        <taxon>Cytophagales</taxon>
        <taxon>Chryseotaleaceae</taxon>
        <taxon>Chryseosolibacter</taxon>
    </lineage>
</organism>
<feature type="domain" description="ABC3 transporter permease C-terminal" evidence="7">
    <location>
        <begin position="312"/>
        <end position="428"/>
    </location>
</feature>